<name>A0A399J4Y4_9RHOB</name>
<gene>
    <name evidence="1" type="ORF">DL237_03575</name>
</gene>
<dbReference type="SUPFAM" id="SSF52540">
    <property type="entry name" value="P-loop containing nucleoside triphosphate hydrolases"/>
    <property type="match status" value="1"/>
</dbReference>
<dbReference type="Gene3D" id="3.40.50.300">
    <property type="entry name" value="P-loop containing nucleotide triphosphate hydrolases"/>
    <property type="match status" value="1"/>
</dbReference>
<dbReference type="AlphaFoldDB" id="A0A399J4Y4"/>
<reference evidence="1 2" key="1">
    <citation type="submission" date="2018-08" db="EMBL/GenBank/DDBJ databases">
        <title>Pseudooceanicola sediminis CY03 in the family Rhodobacteracea.</title>
        <authorList>
            <person name="Zhang Y.-J."/>
        </authorList>
    </citation>
    <scope>NUCLEOTIDE SEQUENCE [LARGE SCALE GENOMIC DNA]</scope>
    <source>
        <strain evidence="1 2">CY03</strain>
    </source>
</reference>
<evidence type="ECO:0000313" key="1">
    <source>
        <dbReference type="EMBL" id="RII40404.1"/>
    </source>
</evidence>
<organism evidence="1 2">
    <name type="scientific">Pseudooceanicola sediminis</name>
    <dbReference type="NCBI Taxonomy" id="2211117"/>
    <lineage>
        <taxon>Bacteria</taxon>
        <taxon>Pseudomonadati</taxon>
        <taxon>Pseudomonadota</taxon>
        <taxon>Alphaproteobacteria</taxon>
        <taxon>Rhodobacterales</taxon>
        <taxon>Paracoccaceae</taxon>
        <taxon>Pseudooceanicola</taxon>
    </lineage>
</organism>
<dbReference type="Proteomes" id="UP000265848">
    <property type="component" value="Unassembled WGS sequence"/>
</dbReference>
<accession>A0A399J4Y4</accession>
<comment type="caution">
    <text evidence="1">The sequence shown here is derived from an EMBL/GenBank/DDBJ whole genome shotgun (WGS) entry which is preliminary data.</text>
</comment>
<proteinExistence type="predicted"/>
<dbReference type="RefSeq" id="WP_119397644.1">
    <property type="nucleotide sequence ID" value="NZ_QWJJ01000002.1"/>
</dbReference>
<protein>
    <submittedName>
        <fullName evidence="1">Nodulation protein NodH</fullName>
    </submittedName>
</protein>
<keyword evidence="2" id="KW-1185">Reference proteome</keyword>
<sequence>MPQFSSFVVFAEMRTGSNFLEANLNALEGVNCLGEAFNPHFISYPNRDSCLGISQAERDRDPGQLLARMQSAPGLNGFRFFHDHDPRALEHVLKDPACAKIVLTRNPAESYVSWKIAQATGQWKLTDVRRRRAETVAFDADEFAAHLGRLQAFQVRLLNALQVSGQTAFYLDYEDLQSVAVMNGLAAFLGVAGRLETLDRDMKVQNPSALADKVENFAEMEDVLARLDRFNLSRTPNFEPRRGPQVPSFVAAAGILYMPIKGGPEAAVTRWMATLDKDGVIEGFSQKSLRQWKRAHPGHRSFAVLRHPVARAHAVFCDKILSTGPGAFAEIRKVLRQRFNLPIPEVVDAGYAPHHHKAAFLAFLDFLKINLSGQSGLRVDPHWATQSAMLEGMAQFALPDQLVREDEITLHLPALARRAGGGDHPLSDPAAGAELPYALNVIYDAEVEARVAEVYQRDYMTFGFGPWQGVR</sequence>
<evidence type="ECO:0000313" key="2">
    <source>
        <dbReference type="Proteomes" id="UP000265848"/>
    </source>
</evidence>
<dbReference type="OrthoDB" id="7802556at2"/>
<dbReference type="EMBL" id="QWJJ01000002">
    <property type="protein sequence ID" value="RII40404.1"/>
    <property type="molecule type" value="Genomic_DNA"/>
</dbReference>
<dbReference type="InterPro" id="IPR027417">
    <property type="entry name" value="P-loop_NTPase"/>
</dbReference>